<protein>
    <submittedName>
        <fullName evidence="2">Uncharacterized protein</fullName>
    </submittedName>
</protein>
<sequence>MTYPLLLVVYPEKRGMQDRRTAYAVAIDPKRDKEAKGYSGITTRRRSAMIKQPKVRQAGLILFATTLLLILPNLTRLFG</sequence>
<accession>A0A1X1A2U1</accession>
<evidence type="ECO:0000313" key="3">
    <source>
        <dbReference type="Proteomes" id="UP000193675"/>
    </source>
</evidence>
<dbReference type="EMBL" id="NBWC01000007">
    <property type="protein sequence ID" value="ORL66254.1"/>
    <property type="molecule type" value="Genomic_DNA"/>
</dbReference>
<keyword evidence="1" id="KW-0812">Transmembrane</keyword>
<keyword evidence="1" id="KW-1133">Transmembrane helix</keyword>
<dbReference type="Proteomes" id="UP000193675">
    <property type="component" value="Unassembled WGS sequence"/>
</dbReference>
<dbReference type="AlphaFoldDB" id="A0A1X1A2U1"/>
<keyword evidence="1" id="KW-0472">Membrane</keyword>
<evidence type="ECO:0000313" key="2">
    <source>
        <dbReference type="EMBL" id="ORL66254.1"/>
    </source>
</evidence>
<name>A0A1X1A2U1_PSEPU</name>
<evidence type="ECO:0000256" key="1">
    <source>
        <dbReference type="SAM" id="Phobius"/>
    </source>
</evidence>
<proteinExistence type="predicted"/>
<reference evidence="2 3" key="1">
    <citation type="submission" date="2017-04" db="EMBL/GenBank/DDBJ databases">
        <title>Presence of VIM-2 positive Pseudomonas species in chickens and their surrounding environment.</title>
        <authorList>
            <person name="Zhang R."/>
        </authorList>
    </citation>
    <scope>NUCLEOTIDE SEQUENCE [LARGE SCALE GENOMIC DNA]</scope>
    <source>
        <strain evidence="2 3">DZ-C18</strain>
    </source>
</reference>
<comment type="caution">
    <text evidence="2">The sequence shown here is derived from an EMBL/GenBank/DDBJ whole genome shotgun (WGS) entry which is preliminary data.</text>
</comment>
<gene>
    <name evidence="2" type="ORF">B7H17_05735</name>
</gene>
<organism evidence="2 3">
    <name type="scientific">Pseudomonas putida</name>
    <name type="common">Arthrobacter siderocapsulatus</name>
    <dbReference type="NCBI Taxonomy" id="303"/>
    <lineage>
        <taxon>Bacteria</taxon>
        <taxon>Pseudomonadati</taxon>
        <taxon>Pseudomonadota</taxon>
        <taxon>Gammaproteobacteria</taxon>
        <taxon>Pseudomonadales</taxon>
        <taxon>Pseudomonadaceae</taxon>
        <taxon>Pseudomonas</taxon>
    </lineage>
</organism>
<feature type="transmembrane region" description="Helical" evidence="1">
    <location>
        <begin position="55"/>
        <end position="74"/>
    </location>
</feature>